<dbReference type="InterPro" id="IPR035940">
    <property type="entry name" value="CAP_sf"/>
</dbReference>
<dbReference type="SUPFAM" id="SSF55797">
    <property type="entry name" value="PR-1-like"/>
    <property type="match status" value="1"/>
</dbReference>
<reference evidence="2 3" key="1">
    <citation type="submission" date="2018-10" db="EMBL/GenBank/DDBJ databases">
        <title>Lactobacillus sp. R7 and Lactobacillus sp. R19 isolated from fermented mustard green product of Taiwan.</title>
        <authorList>
            <person name="Lin S.-T."/>
        </authorList>
    </citation>
    <scope>NUCLEOTIDE SEQUENCE [LARGE SCALE GENOMIC DNA]</scope>
    <source>
        <strain evidence="2 3">BCRC 81129</strain>
    </source>
</reference>
<dbReference type="Gene3D" id="3.40.33.10">
    <property type="entry name" value="CAP"/>
    <property type="match status" value="1"/>
</dbReference>
<dbReference type="OrthoDB" id="1766522at2"/>
<evidence type="ECO:0000313" key="3">
    <source>
        <dbReference type="Proteomes" id="UP000297348"/>
    </source>
</evidence>
<keyword evidence="1" id="KW-0732">Signal</keyword>
<dbReference type="EMBL" id="RKLX01000004">
    <property type="protein sequence ID" value="TGD19542.1"/>
    <property type="molecule type" value="Genomic_DNA"/>
</dbReference>
<dbReference type="AlphaFoldDB" id="A0A4Z0JA21"/>
<name>A0A4Z0JA21_9LACO</name>
<sequence>MKKIRYVIISLLALTVGGTLTLSPAEAKTKAKTLTEKQAFTAKERATIKHYRQQVKHLPNSTKGMYATKPSLKKNFNPGKLSKKYTNAVVKSVNFYRGIYGLNKVVANPQWSVDAQYGAATLAAADGGLAHGLVGLKRPKAVPKAAWKRGVEATNYSNLGENDVKPFDIVSAYINDYGQPDYIPGHREWILGNTVEVGVGQVGIYNDLKVFEGGAKCRAYGEPAKEVAFPKAGVFPISAVQDTTWSLTYSIGETKNTRKPTVKVKDETTHKAVKVSHITNYNSETGYGWFKTSISYVPAASKIKVNHTYTVKISHLTNHENVKYQTKLFKLAK</sequence>
<feature type="chain" id="PRO_5021395579" evidence="1">
    <location>
        <begin position="28"/>
        <end position="333"/>
    </location>
</feature>
<dbReference type="Proteomes" id="UP000297348">
    <property type="component" value="Unassembled WGS sequence"/>
</dbReference>
<protein>
    <submittedName>
        <fullName evidence="2">CAP domain-containing protein</fullName>
    </submittedName>
</protein>
<feature type="signal peptide" evidence="1">
    <location>
        <begin position="1"/>
        <end position="27"/>
    </location>
</feature>
<gene>
    <name evidence="2" type="ORF">EGT51_03295</name>
</gene>
<dbReference type="RefSeq" id="WP_135367378.1">
    <property type="nucleotide sequence ID" value="NZ_RKLX01000004.1"/>
</dbReference>
<accession>A0A4Z0JA21</accession>
<keyword evidence="3" id="KW-1185">Reference proteome</keyword>
<organism evidence="2 3">
    <name type="scientific">Levilactobacillus suantsaiihabitans</name>
    <dbReference type="NCBI Taxonomy" id="2487722"/>
    <lineage>
        <taxon>Bacteria</taxon>
        <taxon>Bacillati</taxon>
        <taxon>Bacillota</taxon>
        <taxon>Bacilli</taxon>
        <taxon>Lactobacillales</taxon>
        <taxon>Lactobacillaceae</taxon>
        <taxon>Levilactobacillus</taxon>
    </lineage>
</organism>
<comment type="caution">
    <text evidence="2">The sequence shown here is derived from an EMBL/GenBank/DDBJ whole genome shotgun (WGS) entry which is preliminary data.</text>
</comment>
<proteinExistence type="predicted"/>
<evidence type="ECO:0000256" key="1">
    <source>
        <dbReference type="SAM" id="SignalP"/>
    </source>
</evidence>
<evidence type="ECO:0000313" key="2">
    <source>
        <dbReference type="EMBL" id="TGD19542.1"/>
    </source>
</evidence>